<dbReference type="InterPro" id="IPR006073">
    <property type="entry name" value="GTP-bd"/>
</dbReference>
<dbReference type="SUPFAM" id="SSF52540">
    <property type="entry name" value="P-loop containing nucleoside triphosphate hydrolases"/>
    <property type="match status" value="1"/>
</dbReference>
<dbReference type="Proteomes" id="UP000433876">
    <property type="component" value="Unassembled WGS sequence"/>
</dbReference>
<dbReference type="SUPFAM" id="SSF81271">
    <property type="entry name" value="TGS-like"/>
    <property type="match status" value="1"/>
</dbReference>
<dbReference type="HAMAP" id="MF_00944">
    <property type="entry name" value="YchF_OLA1_ATPase"/>
    <property type="match status" value="1"/>
</dbReference>
<feature type="domain" description="OBG-type G" evidence="5">
    <location>
        <begin position="228"/>
        <end position="491"/>
    </location>
</feature>
<dbReference type="PRINTS" id="PR00326">
    <property type="entry name" value="GTP1OBG"/>
</dbReference>
<comment type="subunit">
    <text evidence="3">Monomer.</text>
</comment>
<dbReference type="InterPro" id="IPR012676">
    <property type="entry name" value="TGS-like"/>
</dbReference>
<dbReference type="InterPro" id="IPR031167">
    <property type="entry name" value="G_OBG"/>
</dbReference>
<dbReference type="GO" id="GO:0005525">
    <property type="term" value="F:GTP binding"/>
    <property type="evidence" value="ECO:0007669"/>
    <property type="project" value="InterPro"/>
</dbReference>
<dbReference type="PANTHER" id="PTHR23305:SF11">
    <property type="entry name" value="OBG-LIKE ATPASE 1"/>
    <property type="match status" value="1"/>
</dbReference>
<evidence type="ECO:0000256" key="1">
    <source>
        <dbReference type="ARBA" id="ARBA00022741"/>
    </source>
</evidence>
<keyword evidence="1 3" id="KW-0547">Nucleotide-binding</keyword>
<proteinExistence type="inferred from homology"/>
<sequence length="602" mass="67516">MFLASGRSCFQTRADKNLRWALFPSVIFWDQQFSQRNKTPKTKYHLSLQIEQRWFLSSFSFFLFFHQTTLDHQAIDHTIPRKACFETLTCSFLAAGAFAFLFLFFHTFFTYRNVVYFLGGGSKPFSPLATVKTSPHLGLRSLFSASQPSNSLPLLRTKVAAAVASSSSRSFRSASFPLSSRPLQPNRKGLDCTFVYISTRSYSKRNKMPPKKQVVEEKILLGRPGNNLKSGIVGLANVGKSTLFQAITKCNLGNPANFPYATIDPEEARVIVPDERFDWLCEKYNPKSRVPANLTVYDIAGLTRGASTGAGLGNAFLSHIRAVDAIFQVVRAFDDAEIIHVEGDVNPTRDLDIISEELRLKDIEFVEKALENQKKKTRQGGQSLQMKQWKEEEATIEKILAHLKDGKEVRKGTWGPKEIEVINPLFLLTAKPVVYLVNLSERDYIRKKNKHLPAIAAWINEHAKGDPIIPLSVSFEERLTRFETEAEAAEECKKVGAESALPKIIIQMRKALNLGSFFTTGPDEVRQWTIRNGTKAPQAAGVIHTDFEKTFIQAVVYNYNVLRELGGDEAEVKAKGKVMTKGKDYVVEDGDIILFKAGAAKS</sequence>
<dbReference type="EMBL" id="NMPR01000186">
    <property type="protein sequence ID" value="KAA8628399.1"/>
    <property type="molecule type" value="Genomic_DNA"/>
</dbReference>
<keyword evidence="2 3" id="KW-0067">ATP-binding</keyword>
<feature type="binding site" evidence="3">
    <location>
        <position position="439"/>
    </location>
    <ligand>
        <name>ATP</name>
        <dbReference type="ChEBI" id="CHEBI:30616"/>
    </ligand>
</feature>
<accession>A0A8S8ZFH1</accession>
<evidence type="ECO:0000256" key="4">
    <source>
        <dbReference type="SAM" id="Phobius"/>
    </source>
</evidence>
<dbReference type="Pfam" id="PF06071">
    <property type="entry name" value="YchF-GTPase_C"/>
    <property type="match status" value="1"/>
</dbReference>
<dbReference type="GO" id="GO:0016887">
    <property type="term" value="F:ATP hydrolysis activity"/>
    <property type="evidence" value="ECO:0007669"/>
    <property type="project" value="UniProtKB-UniRule"/>
</dbReference>
<dbReference type="InterPro" id="IPR004095">
    <property type="entry name" value="TGS"/>
</dbReference>
<comment type="caution">
    <text evidence="7">The sequence shown here is derived from an EMBL/GenBank/DDBJ whole genome shotgun (WGS) entry which is preliminary data.</text>
</comment>
<comment type="function">
    <text evidence="3">Hydrolyzes ATP, and can also hydrolyze GTP with lower efficiency. Has lower affinity for GTP.</text>
</comment>
<protein>
    <recommendedName>
        <fullName evidence="3">Obg-like ATPase 1</fullName>
    </recommendedName>
</protein>
<evidence type="ECO:0000256" key="2">
    <source>
        <dbReference type="ARBA" id="ARBA00022840"/>
    </source>
</evidence>
<dbReference type="GO" id="GO:0043023">
    <property type="term" value="F:ribosomal large subunit binding"/>
    <property type="evidence" value="ECO:0007669"/>
    <property type="project" value="UniProtKB-UniRule"/>
</dbReference>
<keyword evidence="3" id="KW-0378">Hydrolase</keyword>
<comment type="similarity">
    <text evidence="3">Belongs to the TRAFAC class OBG-HflX-like GTPase superfamily. OBG GTPase family. YchF/OLA1 subfamily.</text>
</comment>
<evidence type="ECO:0000259" key="5">
    <source>
        <dbReference type="PROSITE" id="PS51710"/>
    </source>
</evidence>
<dbReference type="InterPro" id="IPR027417">
    <property type="entry name" value="P-loop_NTPase"/>
</dbReference>
<dbReference type="AlphaFoldDB" id="A0A8S8ZFH1"/>
<dbReference type="FunFam" id="1.10.150.300:FF:000001">
    <property type="entry name" value="Ribosome-binding ATPase YchF"/>
    <property type="match status" value="1"/>
</dbReference>
<organism evidence="7 8">
    <name type="scientific">Sordaria macrospora</name>
    <dbReference type="NCBI Taxonomy" id="5147"/>
    <lineage>
        <taxon>Eukaryota</taxon>
        <taxon>Fungi</taxon>
        <taxon>Dikarya</taxon>
        <taxon>Ascomycota</taxon>
        <taxon>Pezizomycotina</taxon>
        <taxon>Sordariomycetes</taxon>
        <taxon>Sordariomycetidae</taxon>
        <taxon>Sordariales</taxon>
        <taxon>Sordariaceae</taxon>
        <taxon>Sordaria</taxon>
    </lineage>
</organism>
<feature type="binding site" evidence="3">
    <location>
        <begin position="237"/>
        <end position="242"/>
    </location>
    <ligand>
        <name>ATP</name>
        <dbReference type="ChEBI" id="CHEBI:30616"/>
    </ligand>
</feature>
<dbReference type="FunFam" id="3.10.20.30:FF:000001">
    <property type="entry name" value="Ribosome-binding ATPase YchF"/>
    <property type="match status" value="1"/>
</dbReference>
<evidence type="ECO:0000313" key="8">
    <source>
        <dbReference type="Proteomes" id="UP000433876"/>
    </source>
</evidence>
<dbReference type="CDD" id="cd01900">
    <property type="entry name" value="YchF"/>
    <property type="match status" value="1"/>
</dbReference>
<dbReference type="Gene3D" id="1.10.150.300">
    <property type="entry name" value="TGS-like domain"/>
    <property type="match status" value="1"/>
</dbReference>
<dbReference type="GO" id="GO:0005737">
    <property type="term" value="C:cytoplasm"/>
    <property type="evidence" value="ECO:0007669"/>
    <property type="project" value="UniProtKB-SubCell"/>
</dbReference>
<keyword evidence="4" id="KW-0812">Transmembrane</keyword>
<evidence type="ECO:0000259" key="6">
    <source>
        <dbReference type="PROSITE" id="PS51880"/>
    </source>
</evidence>
<feature type="transmembrane region" description="Helical" evidence="4">
    <location>
        <begin position="88"/>
        <end position="109"/>
    </location>
</feature>
<dbReference type="InterPro" id="IPR004396">
    <property type="entry name" value="ATPase_YchF/OLA1"/>
</dbReference>
<name>A0A8S8ZFH1_SORMA</name>
<dbReference type="InterPro" id="IPR041706">
    <property type="entry name" value="YchF_N"/>
</dbReference>
<dbReference type="GO" id="GO:0005524">
    <property type="term" value="F:ATP binding"/>
    <property type="evidence" value="ECO:0007669"/>
    <property type="project" value="UniProtKB-UniRule"/>
</dbReference>
<feature type="domain" description="TGS" evidence="6">
    <location>
        <begin position="513"/>
        <end position="597"/>
    </location>
</feature>
<dbReference type="PANTHER" id="PTHR23305">
    <property type="entry name" value="OBG GTPASE FAMILY"/>
    <property type="match status" value="1"/>
</dbReference>
<dbReference type="Gene3D" id="3.10.20.30">
    <property type="match status" value="1"/>
</dbReference>
<gene>
    <name evidence="7" type="ORF">SMACR_04940</name>
</gene>
<dbReference type="PROSITE" id="PS51710">
    <property type="entry name" value="G_OBG"/>
    <property type="match status" value="1"/>
</dbReference>
<dbReference type="InterPro" id="IPR013029">
    <property type="entry name" value="YchF_C"/>
</dbReference>
<evidence type="ECO:0000256" key="3">
    <source>
        <dbReference type="HAMAP-Rule" id="MF_03167"/>
    </source>
</evidence>
<evidence type="ECO:0000313" key="7">
    <source>
        <dbReference type="EMBL" id="KAA8628399.1"/>
    </source>
</evidence>
<dbReference type="Gene3D" id="3.40.50.300">
    <property type="entry name" value="P-loop containing nucleotide triphosphate hydrolases"/>
    <property type="match status" value="1"/>
</dbReference>
<keyword evidence="4" id="KW-0472">Membrane</keyword>
<keyword evidence="4" id="KW-1133">Transmembrane helix</keyword>
<dbReference type="VEuPathDB" id="FungiDB:SMAC_04940"/>
<keyword evidence="3" id="KW-0963">Cytoplasm</keyword>
<dbReference type="CDD" id="cd04867">
    <property type="entry name" value="TGS_YchF_OLA1"/>
    <property type="match status" value="1"/>
</dbReference>
<dbReference type="NCBIfam" id="TIGR00092">
    <property type="entry name" value="redox-regulated ATPase YchF"/>
    <property type="match status" value="1"/>
</dbReference>
<reference evidence="7 8" key="1">
    <citation type="submission" date="2017-07" db="EMBL/GenBank/DDBJ databases">
        <title>Genome sequence of the Sordaria macrospora wild type strain R19027.</title>
        <authorList>
            <person name="Nowrousian M."/>
            <person name="Teichert I."/>
            <person name="Kueck U."/>
        </authorList>
    </citation>
    <scope>NUCLEOTIDE SEQUENCE [LARGE SCALE GENOMIC DNA]</scope>
    <source>
        <strain evidence="7 8">R19027</strain>
        <tissue evidence="7">Mycelium</tissue>
    </source>
</reference>
<dbReference type="PROSITE" id="PS51880">
    <property type="entry name" value="TGS"/>
    <property type="match status" value="1"/>
</dbReference>
<dbReference type="InterPro" id="IPR023192">
    <property type="entry name" value="TGS-like_dom_sf"/>
</dbReference>
<comment type="subcellular location">
    <subcellularLocation>
        <location evidence="3">Cytoplasm</location>
    </subcellularLocation>
</comment>
<dbReference type="InterPro" id="IPR012675">
    <property type="entry name" value="Beta-grasp_dom_sf"/>
</dbReference>
<dbReference type="Pfam" id="PF01926">
    <property type="entry name" value="MMR_HSR1"/>
    <property type="match status" value="1"/>
</dbReference>